<dbReference type="EMBL" id="CP093349">
    <property type="protein sequence ID" value="WOH07398.1"/>
    <property type="molecule type" value="Genomic_DNA"/>
</dbReference>
<evidence type="ECO:0000256" key="5">
    <source>
        <dbReference type="ARBA" id="ARBA00047899"/>
    </source>
</evidence>
<dbReference type="PANTHER" id="PTHR33355">
    <property type="entry name" value="WALL-ASSOCIATED RECEPTOR KINASE CARBOXY-TERMINAL PROTEIN-RELATED"/>
    <property type="match status" value="1"/>
</dbReference>
<keyword evidence="4" id="KW-0325">Glycoprotein</keyword>
<evidence type="ECO:0000313" key="10">
    <source>
        <dbReference type="EMBL" id="WOH07398.1"/>
    </source>
</evidence>
<protein>
    <recommendedName>
        <fullName evidence="2">non-specific serine/threonine protein kinase</fullName>
        <ecNumber evidence="2">2.7.11.1</ecNumber>
    </recommendedName>
</protein>
<comment type="catalytic activity">
    <reaction evidence="6">
        <text>L-seryl-[protein] + ATP = O-phospho-L-seryl-[protein] + ADP + H(+)</text>
        <dbReference type="Rhea" id="RHEA:17989"/>
        <dbReference type="Rhea" id="RHEA-COMP:9863"/>
        <dbReference type="Rhea" id="RHEA-COMP:11604"/>
        <dbReference type="ChEBI" id="CHEBI:15378"/>
        <dbReference type="ChEBI" id="CHEBI:29999"/>
        <dbReference type="ChEBI" id="CHEBI:30616"/>
        <dbReference type="ChEBI" id="CHEBI:83421"/>
        <dbReference type="ChEBI" id="CHEBI:456216"/>
        <dbReference type="EC" id="2.7.11.1"/>
    </reaction>
</comment>
<dbReference type="GO" id="GO:0004674">
    <property type="term" value="F:protein serine/threonine kinase activity"/>
    <property type="evidence" value="ECO:0007669"/>
    <property type="project" value="UniProtKB-EC"/>
</dbReference>
<keyword evidence="3 7" id="KW-0732">Signal</keyword>
<dbReference type="Pfam" id="PF14380">
    <property type="entry name" value="WAK_assoc"/>
    <property type="match status" value="1"/>
</dbReference>
<dbReference type="AlphaFoldDB" id="A0AAF0XG01"/>
<dbReference type="PANTHER" id="PTHR33355:SF12">
    <property type="entry name" value="WALL-ASSOCIATED RECEPTOR KINASE CARBOXY-TERMINAL PROTEIN"/>
    <property type="match status" value="1"/>
</dbReference>
<dbReference type="GO" id="GO:0030247">
    <property type="term" value="F:polysaccharide binding"/>
    <property type="evidence" value="ECO:0007669"/>
    <property type="project" value="InterPro"/>
</dbReference>
<feature type="signal peptide" evidence="7">
    <location>
        <begin position="1"/>
        <end position="27"/>
    </location>
</feature>
<reference evidence="10" key="1">
    <citation type="journal article" date="2016" name="Nat. Genet.">
        <title>A high-quality carrot genome assembly provides new insights into carotenoid accumulation and asterid genome evolution.</title>
        <authorList>
            <person name="Iorizzo M."/>
            <person name="Ellison S."/>
            <person name="Senalik D."/>
            <person name="Zeng P."/>
            <person name="Satapoomin P."/>
            <person name="Huang J."/>
            <person name="Bowman M."/>
            <person name="Iovene M."/>
            <person name="Sanseverino W."/>
            <person name="Cavagnaro P."/>
            <person name="Yildiz M."/>
            <person name="Macko-Podgorni A."/>
            <person name="Moranska E."/>
            <person name="Grzebelus E."/>
            <person name="Grzebelus D."/>
            <person name="Ashrafi H."/>
            <person name="Zheng Z."/>
            <person name="Cheng S."/>
            <person name="Spooner D."/>
            <person name="Van Deynze A."/>
            <person name="Simon P."/>
        </authorList>
    </citation>
    <scope>NUCLEOTIDE SEQUENCE</scope>
    <source>
        <tissue evidence="10">Leaf</tissue>
    </source>
</reference>
<feature type="chain" id="PRO_5041988020" description="non-specific serine/threonine protein kinase" evidence="7">
    <location>
        <begin position="28"/>
        <end position="309"/>
    </location>
</feature>
<evidence type="ECO:0000256" key="2">
    <source>
        <dbReference type="ARBA" id="ARBA00012513"/>
    </source>
</evidence>
<evidence type="ECO:0000313" key="11">
    <source>
        <dbReference type="Proteomes" id="UP000077755"/>
    </source>
</evidence>
<organism evidence="10 11">
    <name type="scientific">Daucus carota subsp. sativus</name>
    <name type="common">Carrot</name>
    <dbReference type="NCBI Taxonomy" id="79200"/>
    <lineage>
        <taxon>Eukaryota</taxon>
        <taxon>Viridiplantae</taxon>
        <taxon>Streptophyta</taxon>
        <taxon>Embryophyta</taxon>
        <taxon>Tracheophyta</taxon>
        <taxon>Spermatophyta</taxon>
        <taxon>Magnoliopsida</taxon>
        <taxon>eudicotyledons</taxon>
        <taxon>Gunneridae</taxon>
        <taxon>Pentapetalae</taxon>
        <taxon>asterids</taxon>
        <taxon>campanulids</taxon>
        <taxon>Apiales</taxon>
        <taxon>Apiaceae</taxon>
        <taxon>Apioideae</taxon>
        <taxon>Scandiceae</taxon>
        <taxon>Daucinae</taxon>
        <taxon>Daucus</taxon>
        <taxon>Daucus sect. Daucus</taxon>
    </lineage>
</organism>
<proteinExistence type="predicted"/>
<keyword evidence="11" id="KW-1185">Reference proteome</keyword>
<dbReference type="InterPro" id="IPR025287">
    <property type="entry name" value="WAK_GUB"/>
</dbReference>
<comment type="subcellular location">
    <subcellularLocation>
        <location evidence="1">Membrane</location>
        <topology evidence="1">Single-pass membrane protein</topology>
    </subcellularLocation>
</comment>
<name>A0AAF0XG01_DAUCS</name>
<evidence type="ECO:0000256" key="3">
    <source>
        <dbReference type="ARBA" id="ARBA00022729"/>
    </source>
</evidence>
<evidence type="ECO:0000259" key="9">
    <source>
        <dbReference type="Pfam" id="PF14380"/>
    </source>
</evidence>
<comment type="catalytic activity">
    <reaction evidence="5">
        <text>L-threonyl-[protein] + ATP = O-phospho-L-threonyl-[protein] + ADP + H(+)</text>
        <dbReference type="Rhea" id="RHEA:46608"/>
        <dbReference type="Rhea" id="RHEA-COMP:11060"/>
        <dbReference type="Rhea" id="RHEA-COMP:11605"/>
        <dbReference type="ChEBI" id="CHEBI:15378"/>
        <dbReference type="ChEBI" id="CHEBI:30013"/>
        <dbReference type="ChEBI" id="CHEBI:30616"/>
        <dbReference type="ChEBI" id="CHEBI:61977"/>
        <dbReference type="ChEBI" id="CHEBI:456216"/>
        <dbReference type="EC" id="2.7.11.1"/>
    </reaction>
</comment>
<dbReference type="Pfam" id="PF13947">
    <property type="entry name" value="GUB_WAK_bind"/>
    <property type="match status" value="1"/>
</dbReference>
<sequence>MTFSRCTFSITTLLTLLHLHSTLPASALSQCRTTCNNNIPIRYPFSIDDGCGSPSYRHMLNCSAPDLFFLTPSGSYKIQSIDYTKQTLTLFDPAMSTCSILQPHHDFIMSDIQSVIMPPSPDTIFALLNCSIDSPVTNHYKSLCFNFSGHSCDELYTGCTSFRLFHLAVNSTMPPCCFTMYDTVKYMSMNILDCTHYTTMYNTDNLKGVAPVDWVYGMKLSYSLPETGCERCGKSGGTCGFDVETQGMLCICSGNSNATRECGKTSTMGFPSVFTGGKPRLLFSVSCLTSCFPFNKFPIYLDFVSLSFL</sequence>
<evidence type="ECO:0000256" key="6">
    <source>
        <dbReference type="ARBA" id="ARBA00048679"/>
    </source>
</evidence>
<dbReference type="InterPro" id="IPR032872">
    <property type="entry name" value="WAK_assoc_C"/>
</dbReference>
<evidence type="ECO:0000259" key="8">
    <source>
        <dbReference type="Pfam" id="PF13947"/>
    </source>
</evidence>
<evidence type="ECO:0000256" key="7">
    <source>
        <dbReference type="SAM" id="SignalP"/>
    </source>
</evidence>
<dbReference type="EC" id="2.7.11.1" evidence="2"/>
<gene>
    <name evidence="10" type="ORF">DCAR_0726828</name>
</gene>
<accession>A0AAF0XG01</accession>
<evidence type="ECO:0000256" key="1">
    <source>
        <dbReference type="ARBA" id="ARBA00004167"/>
    </source>
</evidence>
<dbReference type="Proteomes" id="UP000077755">
    <property type="component" value="Chromosome 7"/>
</dbReference>
<feature type="domain" description="Wall-associated receptor kinase C-terminal" evidence="9">
    <location>
        <begin position="217"/>
        <end position="254"/>
    </location>
</feature>
<dbReference type="GO" id="GO:0016020">
    <property type="term" value="C:membrane"/>
    <property type="evidence" value="ECO:0007669"/>
    <property type="project" value="UniProtKB-SubCell"/>
</dbReference>
<feature type="domain" description="Wall-associated receptor kinase galacturonan-binding" evidence="8">
    <location>
        <begin position="31"/>
        <end position="91"/>
    </location>
</feature>
<evidence type="ECO:0000256" key="4">
    <source>
        <dbReference type="ARBA" id="ARBA00023180"/>
    </source>
</evidence>
<reference evidence="10" key="2">
    <citation type="submission" date="2022-03" db="EMBL/GenBank/DDBJ databases">
        <title>Draft title - Genomic analysis of global carrot germplasm unveils the trajectory of domestication and the origin of high carotenoid orange carrot.</title>
        <authorList>
            <person name="Iorizzo M."/>
            <person name="Ellison S."/>
            <person name="Senalik D."/>
            <person name="Macko-Podgorni A."/>
            <person name="Grzebelus D."/>
            <person name="Bostan H."/>
            <person name="Rolling W."/>
            <person name="Curaba J."/>
            <person name="Simon P."/>
        </authorList>
    </citation>
    <scope>NUCLEOTIDE SEQUENCE</scope>
    <source>
        <tissue evidence="10">Leaf</tissue>
    </source>
</reference>